<dbReference type="RefSeq" id="WP_012235871.1">
    <property type="nucleotide sequence ID" value="NC_010162.1"/>
</dbReference>
<dbReference type="EMBL" id="AM746676">
    <property type="protein sequence ID" value="CAN93399.1"/>
    <property type="molecule type" value="Genomic_DNA"/>
</dbReference>
<dbReference type="STRING" id="448385.sce3240"/>
<accession>A9GJF4</accession>
<protein>
    <submittedName>
        <fullName evidence="1">No similarity</fullName>
    </submittedName>
</protein>
<sequence length="224" mass="25021">MRHIVKGAEPATVTETRTASTTDLSTVARARTAFDQIDKGRVRANLAHEQGWLCAFCMRRIAPDAADARGERTMKIAHRTPIDVDPAQALSWRNLLGSCDGGQRSGWRTRSCDAAQGSTALTVDPTVQASCIQLRYERRDTHEGLFITSDHPALRADVEQTLGLNSGDLPLLREQAWKAFCALQQKHAPKQYGRPARTAFFQTWMKQQPARLPEMLGVIEERLR</sequence>
<evidence type="ECO:0000313" key="1">
    <source>
        <dbReference type="EMBL" id="CAN93399.1"/>
    </source>
</evidence>
<dbReference type="KEGG" id="scl:sce3240"/>
<gene>
    <name evidence="1" type="ordered locus">sce3240</name>
</gene>
<dbReference type="AlphaFoldDB" id="A9GJF4"/>
<dbReference type="HOGENOM" id="CLU_092819_1_0_7"/>
<dbReference type="Proteomes" id="UP000002139">
    <property type="component" value="Chromosome"/>
</dbReference>
<dbReference type="BioCyc" id="SCEL448385:SCE_RS16610-MONOMER"/>
<evidence type="ECO:0000313" key="2">
    <source>
        <dbReference type="Proteomes" id="UP000002139"/>
    </source>
</evidence>
<dbReference type="OrthoDB" id="8617719at2"/>
<keyword evidence="2" id="KW-1185">Reference proteome</keyword>
<proteinExistence type="predicted"/>
<name>A9GJF4_SORC5</name>
<reference evidence="1 2" key="1">
    <citation type="journal article" date="2007" name="Nat. Biotechnol.">
        <title>Complete genome sequence of the myxobacterium Sorangium cellulosum.</title>
        <authorList>
            <person name="Schneiker S."/>
            <person name="Perlova O."/>
            <person name="Kaiser O."/>
            <person name="Gerth K."/>
            <person name="Alici A."/>
            <person name="Altmeyer M.O."/>
            <person name="Bartels D."/>
            <person name="Bekel T."/>
            <person name="Beyer S."/>
            <person name="Bode E."/>
            <person name="Bode H.B."/>
            <person name="Bolten C.J."/>
            <person name="Choudhuri J.V."/>
            <person name="Doss S."/>
            <person name="Elnakady Y.A."/>
            <person name="Frank B."/>
            <person name="Gaigalat L."/>
            <person name="Goesmann A."/>
            <person name="Groeger C."/>
            <person name="Gross F."/>
            <person name="Jelsbak L."/>
            <person name="Jelsbak L."/>
            <person name="Kalinowski J."/>
            <person name="Kegler C."/>
            <person name="Knauber T."/>
            <person name="Konietzny S."/>
            <person name="Kopp M."/>
            <person name="Krause L."/>
            <person name="Krug D."/>
            <person name="Linke B."/>
            <person name="Mahmud T."/>
            <person name="Martinez-Arias R."/>
            <person name="McHardy A.C."/>
            <person name="Merai M."/>
            <person name="Meyer F."/>
            <person name="Mormann S."/>
            <person name="Munoz-Dorado J."/>
            <person name="Perez J."/>
            <person name="Pradella S."/>
            <person name="Rachid S."/>
            <person name="Raddatz G."/>
            <person name="Rosenau F."/>
            <person name="Rueckert C."/>
            <person name="Sasse F."/>
            <person name="Scharfe M."/>
            <person name="Schuster S.C."/>
            <person name="Suen G."/>
            <person name="Treuner-Lange A."/>
            <person name="Velicer G.J."/>
            <person name="Vorholter F.-J."/>
            <person name="Weissman K.J."/>
            <person name="Welch R.D."/>
            <person name="Wenzel S.C."/>
            <person name="Whitworth D.E."/>
            <person name="Wilhelm S."/>
            <person name="Wittmann C."/>
            <person name="Bloecker H."/>
            <person name="Puehler A."/>
            <person name="Mueller R."/>
        </authorList>
    </citation>
    <scope>NUCLEOTIDE SEQUENCE [LARGE SCALE GENOMIC DNA]</scope>
    <source>
        <strain evidence="2">So ce56</strain>
    </source>
</reference>
<dbReference type="eggNOG" id="COG1403">
    <property type="taxonomic scope" value="Bacteria"/>
</dbReference>
<organism evidence="1 2">
    <name type="scientific">Sorangium cellulosum (strain So ce56)</name>
    <name type="common">Polyangium cellulosum (strain So ce56)</name>
    <dbReference type="NCBI Taxonomy" id="448385"/>
    <lineage>
        <taxon>Bacteria</taxon>
        <taxon>Pseudomonadati</taxon>
        <taxon>Myxococcota</taxon>
        <taxon>Polyangia</taxon>
        <taxon>Polyangiales</taxon>
        <taxon>Polyangiaceae</taxon>
        <taxon>Sorangium</taxon>
    </lineage>
</organism>